<sequence>MSRFTWIVAACMVFAAPTAIAASPVAGGTEVFFSDDADDTSVQKLAVSAFDRYDDAEHFRGLTLEQARIRPLGDRGWTDHRAYLRLADTRGELKWNTKVGTDGHTVLGSASLVRDRAWRQEYFIERDVLETRSGREGRYATFAGAAFDIPLDARGQQLTLLGGLQEFPGSNLRTHLRAVYSLPLVTDWGLGLQLRARSFHNSHPRELDYYSPRRFDEALPLLRIRRFHGGWMFAAAAGVGRQREADAEWRAARLAELTVESPRGASDWYLRAHLLYSNTPVGDGVNYGYRQLDLQLVRGF</sequence>
<gene>
    <name evidence="2" type="ORF">GCM10011394_09660</name>
</gene>
<name>A0ABQ2E9T7_9GAMM</name>
<keyword evidence="3" id="KW-1185">Reference proteome</keyword>
<feature type="signal peptide" evidence="1">
    <location>
        <begin position="1"/>
        <end position="21"/>
    </location>
</feature>
<organism evidence="2 3">
    <name type="scientific">Luteimonas terricola</name>
    <dbReference type="NCBI Taxonomy" id="645597"/>
    <lineage>
        <taxon>Bacteria</taxon>
        <taxon>Pseudomonadati</taxon>
        <taxon>Pseudomonadota</taxon>
        <taxon>Gammaproteobacteria</taxon>
        <taxon>Lysobacterales</taxon>
        <taxon>Lysobacteraceae</taxon>
        <taxon>Luteimonas</taxon>
    </lineage>
</organism>
<proteinExistence type="predicted"/>
<evidence type="ECO:0008006" key="4">
    <source>
        <dbReference type="Google" id="ProtNLM"/>
    </source>
</evidence>
<comment type="caution">
    <text evidence="2">The sequence shown here is derived from an EMBL/GenBank/DDBJ whole genome shotgun (WGS) entry which is preliminary data.</text>
</comment>
<evidence type="ECO:0000256" key="1">
    <source>
        <dbReference type="SAM" id="SignalP"/>
    </source>
</evidence>
<accession>A0ABQ2E9T7</accession>
<dbReference type="EMBL" id="BMME01000001">
    <property type="protein sequence ID" value="GGK02690.1"/>
    <property type="molecule type" value="Genomic_DNA"/>
</dbReference>
<feature type="chain" id="PRO_5047006854" description="DUF2219 family protein" evidence="1">
    <location>
        <begin position="22"/>
        <end position="300"/>
    </location>
</feature>
<protein>
    <recommendedName>
        <fullName evidence="4">DUF2219 family protein</fullName>
    </recommendedName>
</protein>
<evidence type="ECO:0000313" key="2">
    <source>
        <dbReference type="EMBL" id="GGK02690.1"/>
    </source>
</evidence>
<keyword evidence="1" id="KW-0732">Signal</keyword>
<dbReference type="Proteomes" id="UP000599009">
    <property type="component" value="Unassembled WGS sequence"/>
</dbReference>
<reference evidence="3" key="1">
    <citation type="journal article" date="2019" name="Int. J. Syst. Evol. Microbiol.">
        <title>The Global Catalogue of Microorganisms (GCM) 10K type strain sequencing project: providing services to taxonomists for standard genome sequencing and annotation.</title>
        <authorList>
            <consortium name="The Broad Institute Genomics Platform"/>
            <consortium name="The Broad Institute Genome Sequencing Center for Infectious Disease"/>
            <person name="Wu L."/>
            <person name="Ma J."/>
        </authorList>
    </citation>
    <scope>NUCLEOTIDE SEQUENCE [LARGE SCALE GENOMIC DNA]</scope>
    <source>
        <strain evidence="3">CGMCC 1.8985</strain>
    </source>
</reference>
<dbReference type="RefSeq" id="WP_132985077.1">
    <property type="nucleotide sequence ID" value="NZ_BMME01000001.1"/>
</dbReference>
<evidence type="ECO:0000313" key="3">
    <source>
        <dbReference type="Proteomes" id="UP000599009"/>
    </source>
</evidence>